<evidence type="ECO:0000313" key="4">
    <source>
        <dbReference type="Proteomes" id="UP001500016"/>
    </source>
</evidence>
<organism evidence="3 4">
    <name type="scientific">Streptomyces albiaxialis</name>
    <dbReference type="NCBI Taxonomy" id="329523"/>
    <lineage>
        <taxon>Bacteria</taxon>
        <taxon>Bacillati</taxon>
        <taxon>Actinomycetota</taxon>
        <taxon>Actinomycetes</taxon>
        <taxon>Kitasatosporales</taxon>
        <taxon>Streptomycetaceae</taxon>
        <taxon>Streptomyces</taxon>
    </lineage>
</organism>
<dbReference type="Gene3D" id="3.40.50.720">
    <property type="entry name" value="NAD(P)-binding Rossmann-like Domain"/>
    <property type="match status" value="1"/>
</dbReference>
<dbReference type="CDD" id="cd05233">
    <property type="entry name" value="SDR_c"/>
    <property type="match status" value="1"/>
</dbReference>
<keyword evidence="2" id="KW-0560">Oxidoreductase</keyword>
<evidence type="ECO:0000256" key="2">
    <source>
        <dbReference type="ARBA" id="ARBA00023002"/>
    </source>
</evidence>
<dbReference type="PANTHER" id="PTHR43639:SF1">
    <property type="entry name" value="SHORT-CHAIN DEHYDROGENASE_REDUCTASE FAMILY PROTEIN"/>
    <property type="match status" value="1"/>
</dbReference>
<dbReference type="EMBL" id="BAAAPE010000025">
    <property type="protein sequence ID" value="GAA2100967.1"/>
    <property type="molecule type" value="Genomic_DNA"/>
</dbReference>
<accession>A0ABN2WZY6</accession>
<dbReference type="RefSeq" id="WP_344534685.1">
    <property type="nucleotide sequence ID" value="NZ_BAAAPE010000025.1"/>
</dbReference>
<proteinExistence type="inferred from homology"/>
<evidence type="ECO:0000256" key="1">
    <source>
        <dbReference type="ARBA" id="ARBA00006484"/>
    </source>
</evidence>
<dbReference type="Proteomes" id="UP001500016">
    <property type="component" value="Unassembled WGS sequence"/>
</dbReference>
<reference evidence="3 4" key="1">
    <citation type="journal article" date="2019" name="Int. J. Syst. Evol. Microbiol.">
        <title>The Global Catalogue of Microorganisms (GCM) 10K type strain sequencing project: providing services to taxonomists for standard genome sequencing and annotation.</title>
        <authorList>
            <consortium name="The Broad Institute Genomics Platform"/>
            <consortium name="The Broad Institute Genome Sequencing Center for Infectious Disease"/>
            <person name="Wu L."/>
            <person name="Ma J."/>
        </authorList>
    </citation>
    <scope>NUCLEOTIDE SEQUENCE [LARGE SCALE GENOMIC DNA]</scope>
    <source>
        <strain evidence="3 4">JCM 15478</strain>
    </source>
</reference>
<dbReference type="PROSITE" id="PS00061">
    <property type="entry name" value="ADH_SHORT"/>
    <property type="match status" value="1"/>
</dbReference>
<dbReference type="InterPro" id="IPR036291">
    <property type="entry name" value="NAD(P)-bd_dom_sf"/>
</dbReference>
<protein>
    <submittedName>
        <fullName evidence="3">SDR family oxidoreductase</fullName>
    </submittedName>
</protein>
<dbReference type="PRINTS" id="PR00080">
    <property type="entry name" value="SDRFAMILY"/>
</dbReference>
<sequence>MNQMSAEEVLIVQVANPLDHTGRAALVTGGTKGIGAAVAAAFLAAGADVVVCGRTAPAAPPRAGGREAVFVPADVRDPGAADRLVASAVERFGRLDVVVNNAGGSPEADAATVSPRFVEKIVALNLLAPFYVAQAAHRVMSAQESGGSVVNIGSVSAHDPQPGTAAYTAAKAGLLGLTRALALEWAPKVRVNHVTVGLIRTESAAPVYGRDGGASVARVIPMARMAVPEDVARACLYLASDLSGYVNGADLAVHGGGEFPGRYLAVRSSAGAEEEPTGDEG</sequence>
<comment type="similarity">
    <text evidence="1">Belongs to the short-chain dehydrogenases/reductases (SDR) family.</text>
</comment>
<comment type="caution">
    <text evidence="3">The sequence shown here is derived from an EMBL/GenBank/DDBJ whole genome shotgun (WGS) entry which is preliminary data.</text>
</comment>
<dbReference type="SUPFAM" id="SSF51735">
    <property type="entry name" value="NAD(P)-binding Rossmann-fold domains"/>
    <property type="match status" value="1"/>
</dbReference>
<name>A0ABN2WZY6_9ACTN</name>
<dbReference type="PANTHER" id="PTHR43639">
    <property type="entry name" value="OXIDOREDUCTASE, SHORT-CHAIN DEHYDROGENASE/REDUCTASE FAMILY (AFU_ORTHOLOGUE AFUA_5G02870)"/>
    <property type="match status" value="1"/>
</dbReference>
<dbReference type="NCBIfam" id="NF005893">
    <property type="entry name" value="PRK07856.1"/>
    <property type="match status" value="1"/>
</dbReference>
<keyword evidence="4" id="KW-1185">Reference proteome</keyword>
<evidence type="ECO:0000313" key="3">
    <source>
        <dbReference type="EMBL" id="GAA2100967.1"/>
    </source>
</evidence>
<dbReference type="Pfam" id="PF13561">
    <property type="entry name" value="adh_short_C2"/>
    <property type="match status" value="1"/>
</dbReference>
<dbReference type="PRINTS" id="PR00081">
    <property type="entry name" value="GDHRDH"/>
</dbReference>
<gene>
    <name evidence="3" type="ORF">GCM10009801_73840</name>
</gene>
<dbReference type="InterPro" id="IPR020904">
    <property type="entry name" value="Sc_DH/Rdtase_CS"/>
</dbReference>
<dbReference type="InterPro" id="IPR002347">
    <property type="entry name" value="SDR_fam"/>
</dbReference>